<evidence type="ECO:0000313" key="1">
    <source>
        <dbReference type="EMBL" id="MEC5425324.1"/>
    </source>
</evidence>
<reference evidence="1 2" key="1">
    <citation type="journal article" date="2024" name="Int. J. Syst. Evol. Microbiol.">
        <title>Virgibacillus tibetensis sp. nov., isolated from salt lake on the Tibetan Plateau of China.</title>
        <authorList>
            <person name="Phurbu D."/>
            <person name="Liu Z.-X."/>
            <person name="Wang R."/>
            <person name="Zheng Y.-Y."/>
            <person name="Liu H.-C."/>
            <person name="Zhou Y.-G."/>
            <person name="Yu Y.-J."/>
            <person name="Li A.-H."/>
        </authorList>
    </citation>
    <scope>NUCLEOTIDE SEQUENCE [LARGE SCALE GENOMIC DNA]</scope>
    <source>
        <strain evidence="1 2">C22-A2</strain>
    </source>
</reference>
<accession>A0ABU6KJ24</accession>
<dbReference type="Pfam" id="PF10676">
    <property type="entry name" value="gerPA"/>
    <property type="match status" value="1"/>
</dbReference>
<dbReference type="Proteomes" id="UP001335737">
    <property type="component" value="Unassembled WGS sequence"/>
</dbReference>
<dbReference type="RefSeq" id="WP_327608870.1">
    <property type="nucleotide sequence ID" value="NZ_JARZFX010000013.1"/>
</dbReference>
<comment type="caution">
    <text evidence="1">The sequence shown here is derived from an EMBL/GenBank/DDBJ whole genome shotgun (WGS) entry which is preliminary data.</text>
</comment>
<gene>
    <name evidence="1" type="ORF">QGM71_17725</name>
</gene>
<protein>
    <submittedName>
        <fullName evidence="1">Spore germination protein</fullName>
    </submittedName>
</protein>
<keyword evidence="2" id="KW-1185">Reference proteome</keyword>
<dbReference type="EMBL" id="JARZFX010000013">
    <property type="protein sequence ID" value="MEC5425324.1"/>
    <property type="molecule type" value="Genomic_DNA"/>
</dbReference>
<organism evidence="1 2">
    <name type="scientific">Virgibacillus tibetensis</name>
    <dbReference type="NCBI Taxonomy" id="3042313"/>
    <lineage>
        <taxon>Bacteria</taxon>
        <taxon>Bacillati</taxon>
        <taxon>Bacillota</taxon>
        <taxon>Bacilli</taxon>
        <taxon>Bacillales</taxon>
        <taxon>Bacillaceae</taxon>
        <taxon>Virgibacillus</taxon>
    </lineage>
</organism>
<name>A0ABU6KJ24_9BACI</name>
<proteinExistence type="predicted"/>
<evidence type="ECO:0000313" key="2">
    <source>
        <dbReference type="Proteomes" id="UP001335737"/>
    </source>
</evidence>
<sequence>MKFYPITHRYMTEYNNFIKGSKVVHMISTHINNIFGIRINNASNNAAITFGNAAHKGHQANLKMNSGYTQPGDANFSPLQFNNINFSNDPDVVDQPQAQV</sequence>
<dbReference type="InterPro" id="IPR019618">
    <property type="entry name" value="Spore_germination_GerPA"/>
</dbReference>